<dbReference type="GO" id="GO:0042026">
    <property type="term" value="P:protein refolding"/>
    <property type="evidence" value="ECO:0007669"/>
    <property type="project" value="TreeGrafter"/>
</dbReference>
<dbReference type="SUPFAM" id="SSF49493">
    <property type="entry name" value="HSP40/DnaJ peptide-binding domain"/>
    <property type="match status" value="2"/>
</dbReference>
<dbReference type="InterPro" id="IPR002939">
    <property type="entry name" value="DnaJ_C"/>
</dbReference>
<dbReference type="RefSeq" id="WP_092405843.1">
    <property type="nucleotide sequence ID" value="NZ_FOVF01000005.1"/>
</dbReference>
<dbReference type="SMART" id="SM00271">
    <property type="entry name" value="DnaJ"/>
    <property type="match status" value="1"/>
</dbReference>
<evidence type="ECO:0000256" key="1">
    <source>
        <dbReference type="ARBA" id="ARBA00023186"/>
    </source>
</evidence>
<organism evidence="4 5">
    <name type="scientific">Dokdonella immobilis</name>
    <dbReference type="NCBI Taxonomy" id="578942"/>
    <lineage>
        <taxon>Bacteria</taxon>
        <taxon>Pseudomonadati</taxon>
        <taxon>Pseudomonadota</taxon>
        <taxon>Gammaproteobacteria</taxon>
        <taxon>Lysobacterales</taxon>
        <taxon>Rhodanobacteraceae</taxon>
        <taxon>Dokdonella</taxon>
    </lineage>
</organism>
<dbReference type="EMBL" id="FOVF01000005">
    <property type="protein sequence ID" value="SFN14521.1"/>
    <property type="molecule type" value="Genomic_DNA"/>
</dbReference>
<proteinExistence type="predicted"/>
<dbReference type="OrthoDB" id="9779889at2"/>
<dbReference type="AlphaFoldDB" id="A0A1I4WL42"/>
<keyword evidence="1" id="KW-0143">Chaperone</keyword>
<dbReference type="PANTHER" id="PTHR43096">
    <property type="entry name" value="DNAJ HOMOLOG 1, MITOCHONDRIAL-RELATED"/>
    <property type="match status" value="1"/>
</dbReference>
<dbReference type="Pfam" id="PF00226">
    <property type="entry name" value="DnaJ"/>
    <property type="match status" value="1"/>
</dbReference>
<dbReference type="CDD" id="cd06257">
    <property type="entry name" value="DnaJ"/>
    <property type="match status" value="1"/>
</dbReference>
<dbReference type="PANTHER" id="PTHR43096:SF52">
    <property type="entry name" value="DNAJ HOMOLOG 1, MITOCHONDRIAL-RELATED"/>
    <property type="match status" value="1"/>
</dbReference>
<dbReference type="GO" id="GO:0003677">
    <property type="term" value="F:DNA binding"/>
    <property type="evidence" value="ECO:0007669"/>
    <property type="project" value="UniProtKB-KW"/>
</dbReference>
<feature type="domain" description="J" evidence="3">
    <location>
        <begin position="5"/>
        <end position="69"/>
    </location>
</feature>
<dbReference type="InterPro" id="IPR001623">
    <property type="entry name" value="DnaJ_domain"/>
</dbReference>
<reference evidence="4 5" key="1">
    <citation type="submission" date="2016-10" db="EMBL/GenBank/DDBJ databases">
        <authorList>
            <person name="de Groot N.N."/>
        </authorList>
    </citation>
    <scope>NUCLEOTIDE SEQUENCE [LARGE SCALE GENOMIC DNA]</scope>
    <source>
        <strain evidence="4 5">CGMCC 1.7659</strain>
    </source>
</reference>
<accession>A0A1I4WL42</accession>
<dbReference type="Pfam" id="PF01556">
    <property type="entry name" value="DnaJ_C"/>
    <property type="match status" value="1"/>
</dbReference>
<dbReference type="Gene3D" id="2.60.260.20">
    <property type="entry name" value="Urease metallochaperone UreE, N-terminal domain"/>
    <property type="match status" value="2"/>
</dbReference>
<dbReference type="GO" id="GO:0005737">
    <property type="term" value="C:cytoplasm"/>
    <property type="evidence" value="ECO:0007669"/>
    <property type="project" value="TreeGrafter"/>
</dbReference>
<dbReference type="InterPro" id="IPR036869">
    <property type="entry name" value="J_dom_sf"/>
</dbReference>
<dbReference type="InterPro" id="IPR008971">
    <property type="entry name" value="HSP40/DnaJ_pept-bd"/>
</dbReference>
<name>A0A1I4WL42_9GAMM</name>
<evidence type="ECO:0000313" key="4">
    <source>
        <dbReference type="EMBL" id="SFN14521.1"/>
    </source>
</evidence>
<evidence type="ECO:0000256" key="2">
    <source>
        <dbReference type="SAM" id="MobiDB-lite"/>
    </source>
</evidence>
<protein>
    <submittedName>
        <fullName evidence="4">Curved DNA-binding protein</fullName>
    </submittedName>
</protein>
<dbReference type="STRING" id="578942.SAMN05216289_105144"/>
<dbReference type="Gene3D" id="1.10.287.110">
    <property type="entry name" value="DnaJ domain"/>
    <property type="match status" value="1"/>
</dbReference>
<dbReference type="FunFam" id="2.60.260.20:FF:000013">
    <property type="entry name" value="DnaJ subfamily B member 11"/>
    <property type="match status" value="1"/>
</dbReference>
<keyword evidence="5" id="KW-1185">Reference proteome</keyword>
<evidence type="ECO:0000259" key="3">
    <source>
        <dbReference type="PROSITE" id="PS50076"/>
    </source>
</evidence>
<dbReference type="PRINTS" id="PR00625">
    <property type="entry name" value="JDOMAIN"/>
</dbReference>
<keyword evidence="4" id="KW-0238">DNA-binding</keyword>
<dbReference type="GO" id="GO:0051082">
    <property type="term" value="F:unfolded protein binding"/>
    <property type="evidence" value="ECO:0007669"/>
    <property type="project" value="InterPro"/>
</dbReference>
<sequence length="299" mass="33228">MQFKDYYETLGVKPDATDAEIKRAYRKLARKYHPDVSKETGAEEKIKAVNEAYEALKDEDRRREYDQLRAGGYRAGDEFRPPPNWQGHPRGGDGGFHETDFSDFFESVFGRGGGARAHSQAGPRRGSDLQARIQIDLKSAFTGGRERITLRDPVQGERTLEVKIPAGIEPGRQIRLSGQGNPGMRGGPAGDLLLEVGVREDSRFQLDGRNIVSVLPIAPWEAALGATVTVPTLAGEVELRVPAGSDSGRKLRLRGRGWPGKEPGDQIVELQIRTPKAETEEQKAFYQRMAEAFDFDPRR</sequence>
<dbReference type="PROSITE" id="PS50076">
    <property type="entry name" value="DNAJ_2"/>
    <property type="match status" value="1"/>
</dbReference>
<feature type="region of interest" description="Disordered" evidence="2">
    <location>
        <begin position="73"/>
        <end position="97"/>
    </location>
</feature>
<evidence type="ECO:0000313" key="5">
    <source>
        <dbReference type="Proteomes" id="UP000198575"/>
    </source>
</evidence>
<dbReference type="Proteomes" id="UP000198575">
    <property type="component" value="Unassembled WGS sequence"/>
</dbReference>
<gene>
    <name evidence="4" type="ORF">SAMN05216289_105144</name>
</gene>
<dbReference type="SUPFAM" id="SSF46565">
    <property type="entry name" value="Chaperone J-domain"/>
    <property type="match status" value="1"/>
</dbReference>
<dbReference type="CDD" id="cd10747">
    <property type="entry name" value="DnaJ_C"/>
    <property type="match status" value="1"/>
</dbReference>